<feature type="compositionally biased region" description="Polar residues" evidence="10">
    <location>
        <begin position="408"/>
        <end position="421"/>
    </location>
</feature>
<feature type="domain" description="Membrane insertase YidC/Oxa/ALB C-terminal" evidence="12">
    <location>
        <begin position="178"/>
        <end position="372"/>
    </location>
</feature>
<evidence type="ECO:0000256" key="3">
    <source>
        <dbReference type="ARBA" id="ARBA00022692"/>
    </source>
</evidence>
<dbReference type="InterPro" id="IPR001708">
    <property type="entry name" value="YidC/ALB3/OXA1/COX18"/>
</dbReference>
<feature type="transmembrane region" description="Helical" evidence="11">
    <location>
        <begin position="301"/>
        <end position="322"/>
    </location>
</feature>
<sequence length="457" mass="49500">MLPSRGAPIVFSGAKSRIPAVHSFVFAGTGRRFGTLRQGGPSPWSSRRRRLVVGASGPSATRQLSLWGWSPSLPGWPSSVPGWAWITGSDKSKAAPEAELIPPVQTVAVETTANPLEAIPSTEIDTSLLSEALTAEDILSLPVEPGYLGALGLDYGWGPTSVMQWTMEHVHVYTGLGWSATIVATAVLLRFIMLYPQYRSLKFGVAMQRMKADPRAEAALKLGREGAADRNLEKQMQSRMLYKMLRKEYGFSSWGMMWSIGQVPFGYGLFRLLNGMAGIPVPSFESAGWLWFPDLAAKDPYFVLPVVGTTLMILSVTLTAKYNPAANSKFMKPMAFAIGAVGLVITSFLSSAVNLMTSTLAICTVATTLLFNTPPSAASSSSPSTNPLPQPQPPLPNSMGDAKKGISEQISNMTGSQSISPEIQAARRRRDLLLKAEASRKQARRADFDRKYNRAAR</sequence>
<reference evidence="13 14" key="1">
    <citation type="journal article" date="2020" name="G3 (Bethesda)">
        <title>Genetic Underpinnings of Host Manipulation by Ophiocordyceps as Revealed by Comparative Transcriptomics.</title>
        <authorList>
            <person name="Will I."/>
            <person name="Das B."/>
            <person name="Trinh T."/>
            <person name="Brachmann A."/>
            <person name="Ohm R.A."/>
            <person name="de Bekker C."/>
        </authorList>
    </citation>
    <scope>NUCLEOTIDE SEQUENCE [LARGE SCALE GENOMIC DNA]</scope>
    <source>
        <strain evidence="13 14">EC05</strain>
    </source>
</reference>
<dbReference type="GO" id="GO:0032979">
    <property type="term" value="P:protein insertion into mitochondrial inner membrane from matrix"/>
    <property type="evidence" value="ECO:0007669"/>
    <property type="project" value="TreeGrafter"/>
</dbReference>
<evidence type="ECO:0000256" key="2">
    <source>
        <dbReference type="ARBA" id="ARBA00009877"/>
    </source>
</evidence>
<feature type="transmembrane region" description="Helical" evidence="11">
    <location>
        <begin position="334"/>
        <end position="356"/>
    </location>
</feature>
<evidence type="ECO:0000313" key="13">
    <source>
        <dbReference type="EMBL" id="KAF4589181.1"/>
    </source>
</evidence>
<dbReference type="GO" id="GO:0005743">
    <property type="term" value="C:mitochondrial inner membrane"/>
    <property type="evidence" value="ECO:0007669"/>
    <property type="project" value="UniProtKB-SubCell"/>
</dbReference>
<keyword evidence="14" id="KW-1185">Reference proteome</keyword>
<evidence type="ECO:0000313" key="14">
    <source>
        <dbReference type="Proteomes" id="UP000562929"/>
    </source>
</evidence>
<name>A0A8H4Q7I5_9HYPO</name>
<dbReference type="PANTHER" id="PTHR12428:SF66">
    <property type="entry name" value="MITOCHONDRIAL INNER MEMBRANE PROTEIN OXA1L"/>
    <property type="match status" value="1"/>
</dbReference>
<gene>
    <name evidence="13" type="ORF">GQ602_003070</name>
</gene>
<feature type="region of interest" description="Disordered" evidence="10">
    <location>
        <begin position="376"/>
        <end position="457"/>
    </location>
</feature>
<evidence type="ECO:0000256" key="11">
    <source>
        <dbReference type="SAM" id="Phobius"/>
    </source>
</evidence>
<organism evidence="13 14">
    <name type="scientific">Ophiocordyceps camponoti-floridani</name>
    <dbReference type="NCBI Taxonomy" id="2030778"/>
    <lineage>
        <taxon>Eukaryota</taxon>
        <taxon>Fungi</taxon>
        <taxon>Dikarya</taxon>
        <taxon>Ascomycota</taxon>
        <taxon>Pezizomycotina</taxon>
        <taxon>Sordariomycetes</taxon>
        <taxon>Hypocreomycetidae</taxon>
        <taxon>Hypocreales</taxon>
        <taxon>Ophiocordycipitaceae</taxon>
        <taxon>Ophiocordyceps</taxon>
    </lineage>
</organism>
<keyword evidence="4" id="KW-0999">Mitochondrion inner membrane</keyword>
<evidence type="ECO:0000256" key="9">
    <source>
        <dbReference type="RuleBase" id="RU003945"/>
    </source>
</evidence>
<dbReference type="InterPro" id="IPR028055">
    <property type="entry name" value="YidC/Oxa/ALB_C"/>
</dbReference>
<feature type="compositionally biased region" description="Pro residues" evidence="10">
    <location>
        <begin position="386"/>
        <end position="396"/>
    </location>
</feature>
<dbReference type="Pfam" id="PF02096">
    <property type="entry name" value="60KD_IMP"/>
    <property type="match status" value="1"/>
</dbReference>
<feature type="transmembrane region" description="Helical" evidence="11">
    <location>
        <begin position="249"/>
        <end position="270"/>
    </location>
</feature>
<evidence type="ECO:0000259" key="12">
    <source>
        <dbReference type="Pfam" id="PF02096"/>
    </source>
</evidence>
<evidence type="ECO:0000256" key="1">
    <source>
        <dbReference type="ARBA" id="ARBA00004448"/>
    </source>
</evidence>
<comment type="similarity">
    <text evidence="2 9">Belongs to the OXA1/ALB3/YidC family.</text>
</comment>
<evidence type="ECO:0000256" key="4">
    <source>
        <dbReference type="ARBA" id="ARBA00022792"/>
    </source>
</evidence>
<keyword evidence="3 9" id="KW-0812">Transmembrane</keyword>
<feature type="transmembrane region" description="Helical" evidence="11">
    <location>
        <begin position="170"/>
        <end position="192"/>
    </location>
</feature>
<feature type="compositionally biased region" description="Basic and acidic residues" evidence="10">
    <location>
        <begin position="431"/>
        <end position="457"/>
    </location>
</feature>
<dbReference type="EMBL" id="JAACLJ010000003">
    <property type="protein sequence ID" value="KAF4589181.1"/>
    <property type="molecule type" value="Genomic_DNA"/>
</dbReference>
<feature type="compositionally biased region" description="Low complexity" evidence="10">
    <location>
        <begin position="376"/>
        <end position="385"/>
    </location>
</feature>
<dbReference type="GO" id="GO:0032977">
    <property type="term" value="F:membrane insertase activity"/>
    <property type="evidence" value="ECO:0007669"/>
    <property type="project" value="InterPro"/>
</dbReference>
<evidence type="ECO:0000256" key="10">
    <source>
        <dbReference type="SAM" id="MobiDB-lite"/>
    </source>
</evidence>
<proteinExistence type="inferred from homology"/>
<comment type="subcellular location">
    <subcellularLocation>
        <location evidence="9">Membrane</location>
        <topology evidence="9">Multi-pass membrane protein</topology>
    </subcellularLocation>
    <subcellularLocation>
        <location evidence="1">Mitochondrion inner membrane</location>
        <topology evidence="1">Multi-pass membrane protein</topology>
    </subcellularLocation>
</comment>
<keyword evidence="5" id="KW-0809">Transit peptide</keyword>
<comment type="caution">
    <text evidence="13">The sequence shown here is derived from an EMBL/GenBank/DDBJ whole genome shotgun (WGS) entry which is preliminary data.</text>
</comment>
<dbReference type="OrthoDB" id="2148490at2759"/>
<protein>
    <submittedName>
        <fullName evidence="13">OXA1-like protein</fullName>
    </submittedName>
</protein>
<dbReference type="Proteomes" id="UP000562929">
    <property type="component" value="Unassembled WGS sequence"/>
</dbReference>
<evidence type="ECO:0000256" key="6">
    <source>
        <dbReference type="ARBA" id="ARBA00022989"/>
    </source>
</evidence>
<dbReference type="PANTHER" id="PTHR12428">
    <property type="entry name" value="OXA1"/>
    <property type="match status" value="1"/>
</dbReference>
<accession>A0A8H4Q7I5</accession>
<keyword evidence="7" id="KW-0496">Mitochondrion</keyword>
<evidence type="ECO:0000256" key="5">
    <source>
        <dbReference type="ARBA" id="ARBA00022946"/>
    </source>
</evidence>
<evidence type="ECO:0000256" key="7">
    <source>
        <dbReference type="ARBA" id="ARBA00023128"/>
    </source>
</evidence>
<keyword evidence="8 11" id="KW-0472">Membrane</keyword>
<keyword evidence="6 11" id="KW-1133">Transmembrane helix</keyword>
<evidence type="ECO:0000256" key="8">
    <source>
        <dbReference type="ARBA" id="ARBA00023136"/>
    </source>
</evidence>
<dbReference type="AlphaFoldDB" id="A0A8H4Q7I5"/>